<dbReference type="EMBL" id="PIXC01000004">
    <property type="protein sequence ID" value="PKE26903.1"/>
    <property type="molecule type" value="Genomic_DNA"/>
</dbReference>
<name>A0A855H0B9_9STAP</name>
<organism evidence="1 2">
    <name type="scientific">Macrococcoides caseolyticum</name>
    <dbReference type="NCBI Taxonomy" id="69966"/>
    <lineage>
        <taxon>Bacteria</taxon>
        <taxon>Bacillati</taxon>
        <taxon>Bacillota</taxon>
        <taxon>Bacilli</taxon>
        <taxon>Bacillales</taxon>
        <taxon>Staphylococcaceae</taxon>
        <taxon>Macrococcoides</taxon>
    </lineage>
</organism>
<dbReference type="RefSeq" id="WP_101144099.1">
    <property type="nucleotide sequence ID" value="NZ_PIWO01000003.1"/>
</dbReference>
<gene>
    <name evidence="1" type="ORF">CW686_02995</name>
</gene>
<evidence type="ECO:0000313" key="2">
    <source>
        <dbReference type="Proteomes" id="UP000233482"/>
    </source>
</evidence>
<dbReference type="Proteomes" id="UP000233482">
    <property type="component" value="Unassembled WGS sequence"/>
</dbReference>
<evidence type="ECO:0000313" key="1">
    <source>
        <dbReference type="EMBL" id="PKE26903.1"/>
    </source>
</evidence>
<sequence>MKLIRAEHTFTYKSDGKLSEYQLLRDFSPVTIRLNLAYMTMQINEMYHLSVSRTTCSDVLGVITIGTPVETLACWIIEQKQALDRYKKKSNRNMHILKTCLYKYSKDEQREVKRYLSSNGRYGNSKVIERLKYDLYQVINNARIERNKARESEHLINIYKHTQQVKQALHTQREVLSV</sequence>
<proteinExistence type="predicted"/>
<accession>A0A855H0B9</accession>
<protein>
    <submittedName>
        <fullName evidence="1">Pathogenicity island protein</fullName>
    </submittedName>
</protein>
<dbReference type="AlphaFoldDB" id="A0A855H0B9"/>
<reference evidence="1 2" key="1">
    <citation type="submission" date="2017-12" db="EMBL/GenBank/DDBJ databases">
        <title>Genomics of Macrococcus caseolyticus.</title>
        <authorList>
            <person name="MacFadyen A.C."/>
            <person name="Paterson G.K."/>
        </authorList>
    </citation>
    <scope>NUCLEOTIDE SEQUENCE [LARGE SCALE GENOMIC DNA]</scope>
    <source>
        <strain evidence="1 2">5788_EF188</strain>
    </source>
</reference>
<comment type="caution">
    <text evidence="1">The sequence shown here is derived from an EMBL/GenBank/DDBJ whole genome shotgun (WGS) entry which is preliminary data.</text>
</comment>